<evidence type="ECO:0000313" key="2">
    <source>
        <dbReference type="Proteomes" id="UP001374803"/>
    </source>
</evidence>
<reference evidence="1" key="1">
    <citation type="submission" date="2021-12" db="EMBL/GenBank/DDBJ databases">
        <title>Discovery of the Pendulisporaceae a myxobacterial family with distinct sporulation behavior and unique specialized metabolism.</title>
        <authorList>
            <person name="Garcia R."/>
            <person name="Popoff A."/>
            <person name="Bader C.D."/>
            <person name="Loehr J."/>
            <person name="Walesch S."/>
            <person name="Walt C."/>
            <person name="Boldt J."/>
            <person name="Bunk B."/>
            <person name="Haeckl F.J.F.P.J."/>
            <person name="Gunesch A.P."/>
            <person name="Birkelbach J."/>
            <person name="Nuebel U."/>
            <person name="Pietschmann T."/>
            <person name="Bach T."/>
            <person name="Mueller R."/>
        </authorList>
    </citation>
    <scope>NUCLEOTIDE SEQUENCE</scope>
    <source>
        <strain evidence="1">MSr11367</strain>
    </source>
</reference>
<organism evidence="1 2">
    <name type="scientific">Pendulispora rubella</name>
    <dbReference type="NCBI Taxonomy" id="2741070"/>
    <lineage>
        <taxon>Bacteria</taxon>
        <taxon>Pseudomonadati</taxon>
        <taxon>Myxococcota</taxon>
        <taxon>Myxococcia</taxon>
        <taxon>Myxococcales</taxon>
        <taxon>Sorangiineae</taxon>
        <taxon>Pendulisporaceae</taxon>
        <taxon>Pendulispora</taxon>
    </lineage>
</organism>
<dbReference type="Proteomes" id="UP001374803">
    <property type="component" value="Chromosome"/>
</dbReference>
<protein>
    <submittedName>
        <fullName evidence="1">Uncharacterized protein</fullName>
    </submittedName>
</protein>
<accession>A0ABZ2LK34</accession>
<keyword evidence="2" id="KW-1185">Reference proteome</keyword>
<evidence type="ECO:0000313" key="1">
    <source>
        <dbReference type="EMBL" id="WXB09506.1"/>
    </source>
</evidence>
<name>A0ABZ2LK34_9BACT</name>
<dbReference type="RefSeq" id="WP_394839180.1">
    <property type="nucleotide sequence ID" value="NZ_CP089929.1"/>
</dbReference>
<proteinExistence type="predicted"/>
<dbReference type="EMBL" id="CP089983">
    <property type="protein sequence ID" value="WXB09506.1"/>
    <property type="molecule type" value="Genomic_DNA"/>
</dbReference>
<sequence>MMASYYLTKVREVTWTEWKDEFEALFDLIGGWLFGAAIDHGAGDPFLPENYVAFVDRRGKEHARLPDINGFYMLECLVRRGLGIALDPDVVHHLDEFGNGTVCGWWKRKDIVRGKSFFVGRRPTKVVHDVDDTAWWCKLRKVPAGDAQLQPFLSEDSLPRRFHEAALRCGSDARYILRTWEKRDWHKWDCDLLCMANMITALPLEGTRLQARVFEENAGLINGAISSGWYEELMMYYEPKVVGACLLLLYDREHRPYLTDVSRRVLQAAIERDLARLDREELCSRWAGDDRKTYIHGYNLCWRNSVLPRLLASYARRHLLTNELRRLVGGAS</sequence>
<gene>
    <name evidence="1" type="ORF">LVJ94_20025</name>
</gene>